<dbReference type="GO" id="GO:0006508">
    <property type="term" value="P:proteolysis"/>
    <property type="evidence" value="ECO:0007669"/>
    <property type="project" value="UniProtKB-KW"/>
</dbReference>
<reference evidence="7" key="1">
    <citation type="submission" date="2022-10" db="EMBL/GenBank/DDBJ databases">
        <title>The complete genomes of actinobacterial strains from the NBC collection.</title>
        <authorList>
            <person name="Joergensen T.S."/>
            <person name="Alvarez Arevalo M."/>
            <person name="Sterndorff E.B."/>
            <person name="Faurdal D."/>
            <person name="Vuksanovic O."/>
            <person name="Mourched A.-S."/>
            <person name="Charusanti P."/>
            <person name="Shaw S."/>
            <person name="Blin K."/>
            <person name="Weber T."/>
        </authorList>
    </citation>
    <scope>NUCLEOTIDE SEQUENCE</scope>
    <source>
        <strain evidence="7">NBC 00180</strain>
    </source>
</reference>
<dbReference type="GO" id="GO:0004222">
    <property type="term" value="F:metalloendopeptidase activity"/>
    <property type="evidence" value="ECO:0007669"/>
    <property type="project" value="InterPro"/>
</dbReference>
<keyword evidence="3 7" id="KW-0378">Hydrolase</keyword>
<organism evidence="7">
    <name type="scientific">Streptomyces sp. NBC_00180</name>
    <dbReference type="NCBI Taxonomy" id="2903632"/>
    <lineage>
        <taxon>Bacteria</taxon>
        <taxon>Bacillati</taxon>
        <taxon>Actinomycetota</taxon>
        <taxon>Actinomycetes</taxon>
        <taxon>Kitasatosporales</taxon>
        <taxon>Streptomycetaceae</taxon>
        <taxon>Streptomyces</taxon>
    </lineage>
</organism>
<dbReference type="InterPro" id="IPR024079">
    <property type="entry name" value="MetalloPept_cat_dom_sf"/>
</dbReference>
<proteinExistence type="predicted"/>
<dbReference type="SUPFAM" id="SSF89372">
    <property type="entry name" value="Fucose-specific lectin"/>
    <property type="match status" value="1"/>
</dbReference>
<gene>
    <name evidence="7" type="ORF">OG477_22850</name>
</gene>
<dbReference type="SUPFAM" id="SSF55486">
    <property type="entry name" value="Metalloproteases ('zincins'), catalytic domain"/>
    <property type="match status" value="1"/>
</dbReference>
<dbReference type="AlphaFoldDB" id="A0AAU1HZE2"/>
<keyword evidence="1" id="KW-0645">Protease</keyword>
<evidence type="ECO:0000313" key="7">
    <source>
        <dbReference type="EMBL" id="WTP88024.1"/>
    </source>
</evidence>
<evidence type="ECO:0000256" key="4">
    <source>
        <dbReference type="ARBA" id="ARBA00022833"/>
    </source>
</evidence>
<name>A0AAU1HZE2_9ACTN</name>
<dbReference type="Gene3D" id="3.40.390.10">
    <property type="entry name" value="Collagenase (Catalytic Domain)"/>
    <property type="match status" value="1"/>
</dbReference>
<dbReference type="InterPro" id="IPR006026">
    <property type="entry name" value="Peptidase_Metallo"/>
</dbReference>
<dbReference type="PANTHER" id="PTHR10201">
    <property type="entry name" value="MATRIX METALLOPROTEINASE"/>
    <property type="match status" value="1"/>
</dbReference>
<evidence type="ECO:0000256" key="1">
    <source>
        <dbReference type="ARBA" id="ARBA00022670"/>
    </source>
</evidence>
<dbReference type="Pfam" id="PF00413">
    <property type="entry name" value="Peptidase_M10"/>
    <property type="match status" value="1"/>
</dbReference>
<dbReference type="EMBL" id="CP108140">
    <property type="protein sequence ID" value="WTP88024.1"/>
    <property type="molecule type" value="Genomic_DNA"/>
</dbReference>
<dbReference type="InterPro" id="IPR001818">
    <property type="entry name" value="Pept_M10_metallopeptidase"/>
</dbReference>
<evidence type="ECO:0000259" key="6">
    <source>
        <dbReference type="SMART" id="SM00235"/>
    </source>
</evidence>
<evidence type="ECO:0000256" key="3">
    <source>
        <dbReference type="ARBA" id="ARBA00022801"/>
    </source>
</evidence>
<evidence type="ECO:0000256" key="5">
    <source>
        <dbReference type="ARBA" id="ARBA00023049"/>
    </source>
</evidence>
<dbReference type="PRINTS" id="PR00138">
    <property type="entry name" value="MATRIXIN"/>
</dbReference>
<keyword evidence="4" id="KW-0862">Zinc</keyword>
<keyword evidence="5 7" id="KW-0482">Metalloprotease</keyword>
<dbReference type="EC" id="3.4.24.-" evidence="7"/>
<evidence type="ECO:0000256" key="2">
    <source>
        <dbReference type="ARBA" id="ARBA00022723"/>
    </source>
</evidence>
<dbReference type="PANTHER" id="PTHR10201:SF323">
    <property type="entry name" value="MATRIX METALLOPROTEINASE-21"/>
    <property type="match status" value="1"/>
</dbReference>
<keyword evidence="2" id="KW-0479">Metal-binding</keyword>
<sequence length="1061" mass="113565">MVDIRIDTSRLSHTRFLIPEHDSGFIDGADVPSLRVAPGEYSFQMASGLLASFHFTVSSDGLLDYPDTCDAFLEGRGARTLTVRGFAITLDGTSLSHDILPTISGADVLTRDQTHELTLLPAVGYGFQPAAGLVGDFRFNVSVDGSVVVDSRYSGFAHAEGRTLTIGGYKLTVDGRKLSHGLLPMNLLGGAVVLTRDQTHELTLLPAVGYGFQPAAGLVGDFRFNVSVDGSVVVDSRYSGFAHAEGRTLTIGGYKLTVDGRKLSHGLLPMNLLGGAVVLTRDQTHELTLLPAVGYGFQPAAGLVGDFRFNVSVDGSVVVDSRYSGFAHAEGRTLTIGGYKLTVDGRKLSHGLLPMNLLGGAVVLTRDQTHELTLLPAVGYGFQPAAGLVGDFRFNVSVDGSVVVDSRYSGFAHAEGRTLTIGGYKLTVDGRKLSHGLLPMNLLGGAVVLTRDQTHELTLLPAVGYGFQPAAGLVGDFRFNVSVDGSVVVDSRYSGFAQAEGRTLTIGGYKVSLDTSELSESVTPSLLNYTSGPLPPGVSTIVVLPASSYRIFRQGNSIPVVQFSLDVAGITTLIDAPDGVTVISERTFCGVPDRIVTDLQIQTYGPPKGRWSRRILTYSFDPANAKGVTETQVSNAIVNAFFQWQAAGGLFSFDPVAGNGDIRLAFGGREVYSRFGSPGGVLATAKTPEFGIVLFDSSESWTEDKLRHVALHEIGHALGLRHSDSPSSLMFAAETGAQGIDEESRDALRRLYGWRDPTRLEDRATSDRPALAAAGRVTLSSSTVALHMVWKGIDGDPGLYESTFTDGAWSAQSRIHGQFGSTHSPGLASYSITSDGISTGLILACRGVEGDPGLYVAHNEGMGWPSSPTKIPDVGSSSRPAVAALGPTPYVAWKGVVGDSGIYWTRRTEMGWQPQQRVQDVGTSHSPALVVFRDKLHMFWKGIEEDERMYFSKFVKNTSSWEPQQEVLYTLVNADGPTTFHVGTSRGPSATVDGNRIMVAWKGMGFDPGIYFSMYDGTTFTGQIHFNAATNQGPGICSFNGITHMVFRGAEEVDSMWWSTL</sequence>
<dbReference type="SMART" id="SM00235">
    <property type="entry name" value="ZnMc"/>
    <property type="match status" value="1"/>
</dbReference>
<dbReference type="InterPro" id="IPR021190">
    <property type="entry name" value="Pept_M10A"/>
</dbReference>
<dbReference type="GO" id="GO:0008270">
    <property type="term" value="F:zinc ion binding"/>
    <property type="evidence" value="ECO:0007669"/>
    <property type="project" value="InterPro"/>
</dbReference>
<dbReference type="GO" id="GO:0031012">
    <property type="term" value="C:extracellular matrix"/>
    <property type="evidence" value="ECO:0007669"/>
    <property type="project" value="InterPro"/>
</dbReference>
<protein>
    <submittedName>
        <fullName evidence="7">Matrixin family metalloprotease</fullName>
        <ecNumber evidence="7">3.4.24.-</ecNumber>
    </submittedName>
</protein>
<feature type="domain" description="Peptidase metallopeptidase" evidence="6">
    <location>
        <begin position="607"/>
        <end position="754"/>
    </location>
</feature>
<accession>A0AAU1HZE2</accession>